<evidence type="ECO:0000256" key="2">
    <source>
        <dbReference type="ARBA" id="ARBA00004286"/>
    </source>
</evidence>
<evidence type="ECO:0000256" key="1">
    <source>
        <dbReference type="ARBA" id="ARBA00004123"/>
    </source>
</evidence>
<organism evidence="13">
    <name type="scientific">Salvia splendens</name>
    <name type="common">Scarlet sage</name>
    <dbReference type="NCBI Taxonomy" id="180675"/>
    <lineage>
        <taxon>Eukaryota</taxon>
        <taxon>Viridiplantae</taxon>
        <taxon>Streptophyta</taxon>
        <taxon>Embryophyta</taxon>
        <taxon>Tracheophyta</taxon>
        <taxon>Spermatophyta</taxon>
        <taxon>Magnoliopsida</taxon>
        <taxon>eudicotyledons</taxon>
        <taxon>Gunneridae</taxon>
        <taxon>Pentapetalae</taxon>
        <taxon>asterids</taxon>
        <taxon>lamiids</taxon>
        <taxon>Lamiales</taxon>
        <taxon>Lamiaceae</taxon>
        <taxon>Nepetoideae</taxon>
        <taxon>Mentheae</taxon>
        <taxon>Salviinae</taxon>
        <taxon>Salvia</taxon>
        <taxon>Salvia subgen. Calosphace</taxon>
        <taxon>core Calosphace</taxon>
    </lineage>
</organism>
<evidence type="ECO:0000313" key="14">
    <source>
        <dbReference type="Proteomes" id="UP000298416"/>
    </source>
</evidence>
<dbReference type="InterPro" id="IPR011124">
    <property type="entry name" value="Znf_CW"/>
</dbReference>
<reference evidence="13" key="1">
    <citation type="submission" date="2018-01" db="EMBL/GenBank/DDBJ databases">
        <authorList>
            <person name="Mao J.F."/>
        </authorList>
    </citation>
    <scope>NUCLEOTIDE SEQUENCE</scope>
    <source>
        <strain evidence="13">Huo1</strain>
        <tissue evidence="13">Leaf</tissue>
    </source>
</reference>
<evidence type="ECO:0000313" key="13">
    <source>
        <dbReference type="EMBL" id="KAG6435912.1"/>
    </source>
</evidence>
<keyword evidence="6" id="KW-0949">S-adenosyl-L-methionine</keyword>
<keyword evidence="9" id="KW-0862">Zinc</keyword>
<dbReference type="Gene3D" id="2.170.270.10">
    <property type="entry name" value="SET domain"/>
    <property type="match status" value="1"/>
</dbReference>
<feature type="region of interest" description="Disordered" evidence="11">
    <location>
        <begin position="150"/>
        <end position="172"/>
    </location>
</feature>
<dbReference type="GO" id="GO:0005694">
    <property type="term" value="C:chromosome"/>
    <property type="evidence" value="ECO:0007669"/>
    <property type="project" value="UniProtKB-SubCell"/>
</dbReference>
<evidence type="ECO:0000256" key="4">
    <source>
        <dbReference type="ARBA" id="ARBA00022603"/>
    </source>
</evidence>
<dbReference type="EMBL" id="PNBA02000001">
    <property type="protein sequence ID" value="KAG6435912.1"/>
    <property type="molecule type" value="Genomic_DNA"/>
</dbReference>
<feature type="domain" description="CW-type" evidence="12">
    <location>
        <begin position="430"/>
        <end position="505"/>
    </location>
</feature>
<proteinExistence type="predicted"/>
<comment type="subcellular location">
    <subcellularLocation>
        <location evidence="2">Chromosome</location>
    </subcellularLocation>
    <subcellularLocation>
        <location evidence="1">Nucleus</location>
    </subcellularLocation>
</comment>
<dbReference type="GO" id="GO:0008270">
    <property type="term" value="F:zinc ion binding"/>
    <property type="evidence" value="ECO:0007669"/>
    <property type="project" value="UniProtKB-KW"/>
</dbReference>
<dbReference type="AlphaFoldDB" id="A0A8X9ABA4"/>
<protein>
    <recommendedName>
        <fullName evidence="12">CW-type domain-containing protein</fullName>
    </recommendedName>
</protein>
<evidence type="ECO:0000256" key="5">
    <source>
        <dbReference type="ARBA" id="ARBA00022679"/>
    </source>
</evidence>
<dbReference type="InterPro" id="IPR050777">
    <property type="entry name" value="SET2_Histone-Lys_MeTrsfase"/>
</dbReference>
<keyword evidence="5" id="KW-0808">Transferase</keyword>
<dbReference type="GO" id="GO:0008168">
    <property type="term" value="F:methyltransferase activity"/>
    <property type="evidence" value="ECO:0007669"/>
    <property type="project" value="UniProtKB-KW"/>
</dbReference>
<evidence type="ECO:0000256" key="6">
    <source>
        <dbReference type="ARBA" id="ARBA00022691"/>
    </source>
</evidence>
<evidence type="ECO:0000256" key="11">
    <source>
        <dbReference type="SAM" id="MobiDB-lite"/>
    </source>
</evidence>
<sequence length="654" mass="72270">MNLHEHCDMFTETKFGEDICGIKDESFMIDFDLDNGKLSVSPQPYQSSSVAADISSLIMVESEVSGSDLLSAFDSICVAPESNADIFDSVGQAYMPIQCTADGNETSDLGSSDLAVVAEPSIQGDGEANKALVGIDKTSTQSHSLIVYTSSRRRSAHDTKSSQMNELPNSSKCRTALNQSSDFDLRFLPIIRRSRSLSANRARSSVWGDLGTILPDIDQSSVLDKRLGNERKQRLKKGGKGKKEGYKRSDSAPGKDITGFVDTKDNKLGEEVPREFSAPCERNLEKVMPSDISAISAHLKCSDVGTSPDSEVINSIRDVSLCEKGLPDLQDGLILSKPCSNSPVCHTLIPCSNGIKIPNALVLLPREGARAGRELFPMRKKQPPKRTGIETVSMVRNETHLGGTGAFSNGVTGPINTVKSSIDGTREQYDPPRNAWVLCDKCQKWRRIQAALADQIEETNCGWLDIYFVLGLVHYFTLSCAGFGLAEINTDKDFADCSIPQEKSNSDINQELEISDEEDACRTFLKLNQNRSKVAQQSSWTLIKSNLFLHRSRKTQTIDDGIDWSEHMFRLLSLDTVQLYDMPAGNGLPLELVHVVNFVQINSEESYLFWHIFRCGKKGYGLQALEDMPQGQFLIEYVGEVMHYHYLSFKPSGA</sequence>
<dbReference type="PROSITE" id="PS51050">
    <property type="entry name" value="ZF_CW"/>
    <property type="match status" value="1"/>
</dbReference>
<dbReference type="GO" id="GO:0005634">
    <property type="term" value="C:nucleus"/>
    <property type="evidence" value="ECO:0007669"/>
    <property type="project" value="UniProtKB-SubCell"/>
</dbReference>
<keyword evidence="4" id="KW-0489">Methyltransferase</keyword>
<evidence type="ECO:0000256" key="3">
    <source>
        <dbReference type="ARBA" id="ARBA00022454"/>
    </source>
</evidence>
<reference evidence="13" key="2">
    <citation type="submission" date="2020-08" db="EMBL/GenBank/DDBJ databases">
        <title>Plant Genome Project.</title>
        <authorList>
            <person name="Zhang R.-G."/>
        </authorList>
    </citation>
    <scope>NUCLEOTIDE SEQUENCE</scope>
    <source>
        <strain evidence="13">Huo1</strain>
        <tissue evidence="13">Leaf</tissue>
    </source>
</reference>
<keyword evidence="3" id="KW-0158">Chromosome</keyword>
<evidence type="ECO:0000256" key="9">
    <source>
        <dbReference type="ARBA" id="ARBA00022833"/>
    </source>
</evidence>
<dbReference type="Proteomes" id="UP000298416">
    <property type="component" value="Unassembled WGS sequence"/>
</dbReference>
<keyword evidence="7" id="KW-0479">Metal-binding</keyword>
<keyword evidence="14" id="KW-1185">Reference proteome</keyword>
<feature type="compositionally biased region" description="Polar residues" evidence="11">
    <location>
        <begin position="161"/>
        <end position="172"/>
    </location>
</feature>
<comment type="caution">
    <text evidence="13">The sequence shown here is derived from an EMBL/GenBank/DDBJ whole genome shotgun (WGS) entry which is preliminary data.</text>
</comment>
<dbReference type="SUPFAM" id="SSF82199">
    <property type="entry name" value="SET domain"/>
    <property type="match status" value="1"/>
</dbReference>
<evidence type="ECO:0000259" key="12">
    <source>
        <dbReference type="PROSITE" id="PS51050"/>
    </source>
</evidence>
<dbReference type="InterPro" id="IPR046341">
    <property type="entry name" value="SET_dom_sf"/>
</dbReference>
<gene>
    <name evidence="13" type="ORF">SASPL_100793</name>
</gene>
<evidence type="ECO:0000256" key="7">
    <source>
        <dbReference type="ARBA" id="ARBA00022723"/>
    </source>
</evidence>
<feature type="region of interest" description="Disordered" evidence="11">
    <location>
        <begin position="227"/>
        <end position="264"/>
    </location>
</feature>
<evidence type="ECO:0000256" key="10">
    <source>
        <dbReference type="ARBA" id="ARBA00023242"/>
    </source>
</evidence>
<name>A0A8X9ABA4_SALSN</name>
<dbReference type="PANTHER" id="PTHR22884">
    <property type="entry name" value="SET DOMAIN PROTEINS"/>
    <property type="match status" value="1"/>
</dbReference>
<keyword evidence="8" id="KW-0863">Zinc-finger</keyword>
<evidence type="ECO:0000256" key="8">
    <source>
        <dbReference type="ARBA" id="ARBA00022771"/>
    </source>
</evidence>
<dbReference type="Gene3D" id="3.30.40.100">
    <property type="match status" value="1"/>
</dbReference>
<feature type="compositionally biased region" description="Basic and acidic residues" evidence="11">
    <location>
        <begin position="241"/>
        <end position="250"/>
    </location>
</feature>
<keyword evidence="10" id="KW-0539">Nucleus</keyword>
<accession>A0A8X9ABA4</accession>
<dbReference type="GO" id="GO:0032259">
    <property type="term" value="P:methylation"/>
    <property type="evidence" value="ECO:0007669"/>
    <property type="project" value="UniProtKB-KW"/>
</dbReference>